<keyword evidence="2" id="KW-1185">Reference proteome</keyword>
<organism evidence="1 2">
    <name type="scientific">Corynebacterium pilosum</name>
    <dbReference type="NCBI Taxonomy" id="35756"/>
    <lineage>
        <taxon>Bacteria</taxon>
        <taxon>Bacillati</taxon>
        <taxon>Actinomycetota</taxon>
        <taxon>Actinomycetes</taxon>
        <taxon>Mycobacteriales</taxon>
        <taxon>Corynebacteriaceae</taxon>
        <taxon>Corynebacterium</taxon>
    </lineage>
</organism>
<dbReference type="Pfam" id="PF04250">
    <property type="entry name" value="DUF429"/>
    <property type="match status" value="1"/>
</dbReference>
<proteinExistence type="predicted"/>
<dbReference type="OrthoDB" id="4870479at2"/>
<dbReference type="STRING" id="35756.GCA_001044155_02131"/>
<gene>
    <name evidence="1" type="ORF">NCTC11862_01923</name>
</gene>
<evidence type="ECO:0000313" key="1">
    <source>
        <dbReference type="EMBL" id="STC70115.1"/>
    </source>
</evidence>
<dbReference type="InterPro" id="IPR007362">
    <property type="entry name" value="DUF429"/>
</dbReference>
<evidence type="ECO:0000313" key="2">
    <source>
        <dbReference type="Proteomes" id="UP000254467"/>
    </source>
</evidence>
<name>A0A376CP89_9CORY</name>
<sequence>MSNRESIIGVDLAAEPSRTGVAVLNDDHLASVTVGVSDEDIVSAIAGSQRAGIDVPFGWPLAFTEFIGAHARHSQLAPQSTDTVWRRTMALRATDRDIHTRLSMTPLSVSTNLIAYPALRWAGIEARLREQEIDTRRDGAGRVAEVYPAAALKVWGLAFRGYKGKGKSSAREEILEGLKLKFPALRFDDAVEQAVCEDDNALDAVIAALVAREIAQGNTQPPPAELREAAAVEGWIHVPTR</sequence>
<dbReference type="Proteomes" id="UP000254467">
    <property type="component" value="Unassembled WGS sequence"/>
</dbReference>
<dbReference type="AlphaFoldDB" id="A0A376CP89"/>
<accession>A0A376CP89</accession>
<protein>
    <submittedName>
        <fullName evidence="1">Protein of uncharacterized function (DUF429)</fullName>
    </submittedName>
</protein>
<dbReference type="EMBL" id="UFXQ01000001">
    <property type="protein sequence ID" value="STC70115.1"/>
    <property type="molecule type" value="Genomic_DNA"/>
</dbReference>
<reference evidence="1 2" key="1">
    <citation type="submission" date="2018-06" db="EMBL/GenBank/DDBJ databases">
        <authorList>
            <consortium name="Pathogen Informatics"/>
            <person name="Doyle S."/>
        </authorList>
    </citation>
    <scope>NUCLEOTIDE SEQUENCE [LARGE SCALE GENOMIC DNA]</scope>
    <source>
        <strain evidence="1 2">NCTC11862</strain>
    </source>
</reference>
<dbReference type="RefSeq" id="WP_040429238.1">
    <property type="nucleotide sequence ID" value="NZ_LDYD01000008.1"/>
</dbReference>